<gene>
    <name evidence="2" type="ORF">EJ06DRAFT_293068</name>
</gene>
<dbReference type="AlphaFoldDB" id="A0A6G1I6U5"/>
<dbReference type="EMBL" id="ML996689">
    <property type="protein sequence ID" value="KAF2403767.1"/>
    <property type="molecule type" value="Genomic_DNA"/>
</dbReference>
<protein>
    <submittedName>
        <fullName evidence="2">Uncharacterized protein</fullName>
    </submittedName>
</protein>
<reference evidence="2" key="1">
    <citation type="journal article" date="2020" name="Stud. Mycol.">
        <title>101 Dothideomycetes genomes: a test case for predicting lifestyles and emergence of pathogens.</title>
        <authorList>
            <person name="Haridas S."/>
            <person name="Albert R."/>
            <person name="Binder M."/>
            <person name="Bloem J."/>
            <person name="Labutti K."/>
            <person name="Salamov A."/>
            <person name="Andreopoulos B."/>
            <person name="Baker S."/>
            <person name="Barry K."/>
            <person name="Bills G."/>
            <person name="Bluhm B."/>
            <person name="Cannon C."/>
            <person name="Castanera R."/>
            <person name="Culley D."/>
            <person name="Daum C."/>
            <person name="Ezra D."/>
            <person name="Gonzalez J."/>
            <person name="Henrissat B."/>
            <person name="Kuo A."/>
            <person name="Liang C."/>
            <person name="Lipzen A."/>
            <person name="Lutzoni F."/>
            <person name="Magnuson J."/>
            <person name="Mondo S."/>
            <person name="Nolan M."/>
            <person name="Ohm R."/>
            <person name="Pangilinan J."/>
            <person name="Park H.-J."/>
            <person name="Ramirez L."/>
            <person name="Alfaro M."/>
            <person name="Sun H."/>
            <person name="Tritt A."/>
            <person name="Yoshinaga Y."/>
            <person name="Zwiers L.-H."/>
            <person name="Turgeon B."/>
            <person name="Goodwin S."/>
            <person name="Spatafora J."/>
            <person name="Crous P."/>
            <person name="Grigoriev I."/>
        </authorList>
    </citation>
    <scope>NUCLEOTIDE SEQUENCE</scope>
    <source>
        <strain evidence="2">CBS 262.69</strain>
    </source>
</reference>
<accession>A0A6G1I6U5</accession>
<name>A0A6G1I6U5_9PEZI</name>
<feature type="compositionally biased region" description="Low complexity" evidence="1">
    <location>
        <begin position="39"/>
        <end position="48"/>
    </location>
</feature>
<keyword evidence="3" id="KW-1185">Reference proteome</keyword>
<evidence type="ECO:0000313" key="2">
    <source>
        <dbReference type="EMBL" id="KAF2403767.1"/>
    </source>
</evidence>
<feature type="region of interest" description="Disordered" evidence="1">
    <location>
        <begin position="29"/>
        <end position="54"/>
    </location>
</feature>
<organism evidence="2 3">
    <name type="scientific">Trichodelitschia bisporula</name>
    <dbReference type="NCBI Taxonomy" id="703511"/>
    <lineage>
        <taxon>Eukaryota</taxon>
        <taxon>Fungi</taxon>
        <taxon>Dikarya</taxon>
        <taxon>Ascomycota</taxon>
        <taxon>Pezizomycotina</taxon>
        <taxon>Dothideomycetes</taxon>
        <taxon>Dothideomycetes incertae sedis</taxon>
        <taxon>Phaeotrichales</taxon>
        <taxon>Phaeotrichaceae</taxon>
        <taxon>Trichodelitschia</taxon>
    </lineage>
</organism>
<dbReference type="Proteomes" id="UP000799640">
    <property type="component" value="Unassembled WGS sequence"/>
</dbReference>
<evidence type="ECO:0000256" key="1">
    <source>
        <dbReference type="SAM" id="MobiDB-lite"/>
    </source>
</evidence>
<evidence type="ECO:0000313" key="3">
    <source>
        <dbReference type="Proteomes" id="UP000799640"/>
    </source>
</evidence>
<proteinExistence type="predicted"/>
<sequence length="175" mass="18942">MLISGTVAVVPQYIAARRPPIFAQCAGTSRRMTQGPPTSQRGARARQASARRARRGTFAAEAAAQLLQSCYRRMCREGMGSANAGMNTASFGACRPGGMNRAPTRAKRDVRELRRERAGARREASPGACQDGRGTLDEVQWGLDLCLVVEPYCTSVVSSGVFLVSLHRSYVCTSW</sequence>
<feature type="compositionally biased region" description="Polar residues" evidence="1">
    <location>
        <begin position="29"/>
        <end position="38"/>
    </location>
</feature>